<protein>
    <submittedName>
        <fullName evidence="3">Uncharacterized protein</fullName>
    </submittedName>
</protein>
<name>B9RIC8_RICCO</name>
<reference evidence="4" key="1">
    <citation type="journal article" date="2010" name="Nat. Biotechnol.">
        <title>Draft genome sequence of the oilseed species Ricinus communis.</title>
        <authorList>
            <person name="Chan A.P."/>
            <person name="Crabtree J."/>
            <person name="Zhao Q."/>
            <person name="Lorenzi H."/>
            <person name="Orvis J."/>
            <person name="Puiu D."/>
            <person name="Melake-Berhan A."/>
            <person name="Jones K.M."/>
            <person name="Redman J."/>
            <person name="Chen G."/>
            <person name="Cahoon E.B."/>
            <person name="Gedil M."/>
            <person name="Stanke M."/>
            <person name="Haas B.J."/>
            <person name="Wortman J.R."/>
            <person name="Fraser-Liggett C.M."/>
            <person name="Ravel J."/>
            <person name="Rabinowicz P.D."/>
        </authorList>
    </citation>
    <scope>NUCLEOTIDE SEQUENCE [LARGE SCALE GENOMIC DNA]</scope>
    <source>
        <strain evidence="4">cv. Hale</strain>
    </source>
</reference>
<evidence type="ECO:0000256" key="1">
    <source>
        <dbReference type="SAM" id="Coils"/>
    </source>
</evidence>
<keyword evidence="1" id="KW-0175">Coiled coil</keyword>
<keyword evidence="2" id="KW-0472">Membrane</keyword>
<sequence>MPLDNVIPIQITLISIAERYCYIRSLIASVSVIKGSLIGSSSSSSSSSCVVRALEKDSQQYEIDQEKAREALQKLDQQLQDLSKKQVTPPKVKVSDVKITRDQTIEEVPEMSGSFLAFFAAGLFLFTILYNLLYITVIDPSGDAPEPTPVTPTTDLENESPQVAAVLQPLPLAPDVSK</sequence>
<evidence type="ECO:0000313" key="4">
    <source>
        <dbReference type="Proteomes" id="UP000008311"/>
    </source>
</evidence>
<gene>
    <name evidence="3" type="ORF">RCOM_1577830</name>
</gene>
<organism evidence="3 4">
    <name type="scientific">Ricinus communis</name>
    <name type="common">Castor bean</name>
    <dbReference type="NCBI Taxonomy" id="3988"/>
    <lineage>
        <taxon>Eukaryota</taxon>
        <taxon>Viridiplantae</taxon>
        <taxon>Streptophyta</taxon>
        <taxon>Embryophyta</taxon>
        <taxon>Tracheophyta</taxon>
        <taxon>Spermatophyta</taxon>
        <taxon>Magnoliopsida</taxon>
        <taxon>eudicotyledons</taxon>
        <taxon>Gunneridae</taxon>
        <taxon>Pentapetalae</taxon>
        <taxon>rosids</taxon>
        <taxon>fabids</taxon>
        <taxon>Malpighiales</taxon>
        <taxon>Euphorbiaceae</taxon>
        <taxon>Acalyphoideae</taxon>
        <taxon>Acalypheae</taxon>
        <taxon>Ricinus</taxon>
    </lineage>
</organism>
<feature type="coiled-coil region" evidence="1">
    <location>
        <begin position="51"/>
        <end position="85"/>
    </location>
</feature>
<evidence type="ECO:0000313" key="3">
    <source>
        <dbReference type="EMBL" id="EEF48900.1"/>
    </source>
</evidence>
<feature type="transmembrane region" description="Helical" evidence="2">
    <location>
        <begin position="115"/>
        <end position="137"/>
    </location>
</feature>
<evidence type="ECO:0000256" key="2">
    <source>
        <dbReference type="SAM" id="Phobius"/>
    </source>
</evidence>
<dbReference type="FunCoup" id="B9RIC8">
    <property type="interactions" value="827"/>
</dbReference>
<dbReference type="EMBL" id="EQ973781">
    <property type="protein sequence ID" value="EEF48900.1"/>
    <property type="molecule type" value="Genomic_DNA"/>
</dbReference>
<dbReference type="PANTHER" id="PTHR37716">
    <property type="entry name" value="OS07G0568900 PROTEIN"/>
    <property type="match status" value="1"/>
</dbReference>
<keyword evidence="2" id="KW-0812">Transmembrane</keyword>
<dbReference type="Proteomes" id="UP000008311">
    <property type="component" value="Unassembled WGS sequence"/>
</dbReference>
<dbReference type="AlphaFoldDB" id="B9RIC8"/>
<keyword evidence="2" id="KW-1133">Transmembrane helix</keyword>
<proteinExistence type="predicted"/>
<accession>B9RIC8</accession>
<dbReference type="PANTHER" id="PTHR37716:SF1">
    <property type="entry name" value="OS07G0568900 PROTEIN"/>
    <property type="match status" value="1"/>
</dbReference>
<dbReference type="eggNOG" id="ENOG502S6S6">
    <property type="taxonomic scope" value="Eukaryota"/>
</dbReference>
<keyword evidence="4" id="KW-1185">Reference proteome</keyword>
<dbReference type="InParanoid" id="B9RIC8"/>